<feature type="region of interest" description="Disordered" evidence="2">
    <location>
        <begin position="522"/>
        <end position="543"/>
    </location>
</feature>
<dbReference type="Pfam" id="PF22600">
    <property type="entry name" value="MTPAP-like_central"/>
    <property type="match status" value="1"/>
</dbReference>
<keyword evidence="1" id="KW-0175">Coiled coil</keyword>
<dbReference type="GO" id="GO:0010605">
    <property type="term" value="P:negative regulation of macromolecule metabolic process"/>
    <property type="evidence" value="ECO:0007669"/>
    <property type="project" value="UniProtKB-ARBA"/>
</dbReference>
<accession>A0A077QQY1</accession>
<evidence type="ECO:0000256" key="2">
    <source>
        <dbReference type="SAM" id="MobiDB-lite"/>
    </source>
</evidence>
<dbReference type="Gene3D" id="1.10.1410.10">
    <property type="match status" value="1"/>
</dbReference>
<dbReference type="GO" id="GO:0031123">
    <property type="term" value="P:RNA 3'-end processing"/>
    <property type="evidence" value="ECO:0007669"/>
    <property type="project" value="TreeGrafter"/>
</dbReference>
<dbReference type="CDD" id="cd05402">
    <property type="entry name" value="NT_PAP_TUTase"/>
    <property type="match status" value="1"/>
</dbReference>
<protein>
    <recommendedName>
        <fullName evidence="3">Poly(A) RNA polymerase mitochondrial-like central palm domain-containing protein</fullName>
    </recommendedName>
</protein>
<evidence type="ECO:0000313" key="4">
    <source>
        <dbReference type="EMBL" id="CDI51830.1"/>
    </source>
</evidence>
<dbReference type="SUPFAM" id="SSF81631">
    <property type="entry name" value="PAP/OAS1 substrate-binding domain"/>
    <property type="match status" value="1"/>
</dbReference>
<feature type="compositionally biased region" description="Basic and acidic residues" evidence="2">
    <location>
        <begin position="144"/>
        <end position="155"/>
    </location>
</feature>
<dbReference type="Gene3D" id="3.30.460.10">
    <property type="entry name" value="Beta Polymerase, domain 2"/>
    <property type="match status" value="1"/>
</dbReference>
<dbReference type="EMBL" id="HG529520">
    <property type="protein sequence ID" value="CDI51830.1"/>
    <property type="molecule type" value="Genomic_DNA"/>
</dbReference>
<reference evidence="4" key="1">
    <citation type="journal article" date="2014" name="Genome Biol. Evol.">
        <title>Gene Loss Rather Than Gene Gain Is Associated with a Host Jump from Monocots to Dicots in the Smut Fungus Melanopsichium pennsylvanicum.</title>
        <authorList>
            <person name="Sharma R."/>
            <person name="Mishra B."/>
            <person name="Runge F."/>
            <person name="Thines M."/>
        </authorList>
    </citation>
    <scope>NUCLEOTIDE SEQUENCE</scope>
    <source>
        <strain evidence="4">4</strain>
    </source>
</reference>
<feature type="region of interest" description="Disordered" evidence="2">
    <location>
        <begin position="836"/>
        <end position="902"/>
    </location>
</feature>
<feature type="region of interest" description="Disordered" evidence="2">
    <location>
        <begin position="131"/>
        <end position="155"/>
    </location>
</feature>
<proteinExistence type="predicted"/>
<feature type="region of interest" description="Disordered" evidence="2">
    <location>
        <begin position="1"/>
        <end position="37"/>
    </location>
</feature>
<dbReference type="AlphaFoldDB" id="A0A077QQY1"/>
<feature type="compositionally biased region" description="Low complexity" evidence="2">
    <location>
        <begin position="856"/>
        <end position="868"/>
    </location>
</feature>
<dbReference type="SUPFAM" id="SSF81301">
    <property type="entry name" value="Nucleotidyltransferase"/>
    <property type="match status" value="1"/>
</dbReference>
<dbReference type="InterPro" id="IPR043519">
    <property type="entry name" value="NT_sf"/>
</dbReference>
<feature type="compositionally biased region" description="Polar residues" evidence="2">
    <location>
        <begin position="1"/>
        <end position="15"/>
    </location>
</feature>
<dbReference type="GO" id="GO:0016779">
    <property type="term" value="F:nucleotidyltransferase activity"/>
    <property type="evidence" value="ECO:0007669"/>
    <property type="project" value="UniProtKB-ARBA"/>
</dbReference>
<dbReference type="PANTHER" id="PTHR12271:SF40">
    <property type="entry name" value="POLY(A) RNA POLYMERASE GLD2"/>
    <property type="match status" value="1"/>
</dbReference>
<organism evidence="4">
    <name type="scientific">Melanopsichium pennsylvanicum 4</name>
    <dbReference type="NCBI Taxonomy" id="1398559"/>
    <lineage>
        <taxon>Eukaryota</taxon>
        <taxon>Fungi</taxon>
        <taxon>Dikarya</taxon>
        <taxon>Basidiomycota</taxon>
        <taxon>Ustilaginomycotina</taxon>
        <taxon>Ustilaginomycetes</taxon>
        <taxon>Ustilaginales</taxon>
        <taxon>Ustilaginaceae</taxon>
        <taxon>Melanopsichium</taxon>
    </lineage>
</organism>
<sequence length="916" mass="101580">MVVPPSATQASTFSDLSFPDTLFDRPEATLGSTGKDDLQTIDFGASPAYFSGLESARTTTHTGGPSFGPSSGAYDIRHDSIAMSPNSAISGLDPVSKLGLTSNRSFTHQSPNSNGSALQFSNAESLSRLPAKSAYASHPPDSLSRSEHEASTFTQDMHRAEFARRRAEIERRNRLREERKARRSLAIQKQVDDGMIALRNEKDEAAQRLAEVERRNKQREEEKEERRLAIQKQIEDGIEAIKLEKQRVRTNVEADRNACRKWLSRLLPTNASSSPADALATVDVYAALGCQLRGFWEDSRPAASSQMQRNEVIDDVQLALSNKWPGQGLQVAAFGSSVTGLVTESSDLDLVLLDSTRPYGVGTPPELRCEPNDFVRHTGGMPEWYSTNRIATALRNSGKFRNVVSISGASVPIVKMIHKKYGIPADINVNERFGLFNSQLISVYADLQPDLVRPLIFFLKHWYSKRDLNDPAGKRGSMTFSSYTIALMAMQVLQVEGVLPNLQSPDLLNSLNIRPNFLYSRTKRTRRGGTNGRQDPTEEETQPQKYNVTFASSQVNVEPYRRKALELAQGHHPRASPLDPLLGRLLVSFMRFYRELNRHAHIVSVVNGSPLQRRKGSRPRHVLFDSASEDGESELDKDRAEFSTNPLQTASRDAQGRVELRSELADPFVGDELVVQDPFIIDRNTSRNIKRTAIERWQDEMAGALRVLGLNKAGNSPEVTFQDAPLILDLCISQEVLSDIEADGFDSHTTALAGPEAGPWRQQEVAAAREREIARQAAQMLRKEKKKRARRSRRREAEVLQEEAAMVEDVIDDMETGKITGLMSGTERHEVWRSRADVDASQGGGGQATPIPFTFSVARSPSSASVPSTPKKTEQLNDSTNLSPTMSDGTSRTDASSSSEDLDLVALRLERNAWIA</sequence>
<feature type="coiled-coil region" evidence="1">
    <location>
        <begin position="195"/>
        <end position="232"/>
    </location>
</feature>
<dbReference type="PANTHER" id="PTHR12271">
    <property type="entry name" value="POLY A POLYMERASE CID PAP -RELATED"/>
    <property type="match status" value="1"/>
</dbReference>
<evidence type="ECO:0000256" key="1">
    <source>
        <dbReference type="SAM" id="Coils"/>
    </source>
</evidence>
<name>A0A077QQY1_9BASI</name>
<feature type="domain" description="Poly(A) RNA polymerase mitochondrial-like central palm" evidence="3">
    <location>
        <begin position="291"/>
        <end position="445"/>
    </location>
</feature>
<dbReference type="InterPro" id="IPR054708">
    <property type="entry name" value="MTPAP-like_central"/>
</dbReference>
<feature type="compositionally biased region" description="Polar residues" evidence="2">
    <location>
        <begin position="876"/>
        <end position="899"/>
    </location>
</feature>
<evidence type="ECO:0000259" key="3">
    <source>
        <dbReference type="Pfam" id="PF22600"/>
    </source>
</evidence>